<evidence type="ECO:0000313" key="3">
    <source>
        <dbReference type="EMBL" id="JAT77309.1"/>
    </source>
</evidence>
<reference evidence="3" key="1">
    <citation type="submission" date="2015-08" db="EMBL/GenBank/DDBJ databases">
        <authorList>
            <person name="Babu N.S."/>
            <person name="Beckwith C.J."/>
            <person name="Beseler K.G."/>
            <person name="Brison A."/>
            <person name="Carone J.V."/>
            <person name="Caskin T.P."/>
            <person name="Diamond M."/>
            <person name="Durham M.E."/>
            <person name="Foxe J.M."/>
            <person name="Go M."/>
            <person name="Henderson B.A."/>
            <person name="Jones I.B."/>
            <person name="McGettigan J.A."/>
            <person name="Micheletti S.J."/>
            <person name="Nasrallah M.E."/>
            <person name="Ortiz D."/>
            <person name="Piller C.R."/>
            <person name="Privatt S.R."/>
            <person name="Schneider S.L."/>
            <person name="Sharp S."/>
            <person name="Smith T.C."/>
            <person name="Stanton J.D."/>
            <person name="Ullery H.E."/>
            <person name="Wilson R.J."/>
            <person name="Serrano M.G."/>
            <person name="Buck G."/>
            <person name="Lee V."/>
            <person name="Wang Y."/>
            <person name="Carvalho R."/>
            <person name="Voegtly L."/>
            <person name="Shi R."/>
            <person name="Duckworth R."/>
            <person name="Johnson A."/>
            <person name="Loviza R."/>
            <person name="Walstead R."/>
            <person name="Shah Z."/>
            <person name="Kiflezghi M."/>
            <person name="Wade K."/>
            <person name="Ball S.L."/>
            <person name="Bradley K.W."/>
            <person name="Asai D.J."/>
            <person name="Bowman C.A."/>
            <person name="Russell D.A."/>
            <person name="Pope W.H."/>
            <person name="Jacobs-Sera D."/>
            <person name="Hendrix R.W."/>
            <person name="Hatfull G.F."/>
        </authorList>
    </citation>
    <scope>NUCLEOTIDE SEQUENCE</scope>
</reference>
<dbReference type="Gene3D" id="2.170.150.20">
    <property type="entry name" value="Peptide methionine sulfoxide reductase"/>
    <property type="match status" value="1"/>
</dbReference>
<name>A0A1D2ADL8_AUXPR</name>
<gene>
    <name evidence="3" type="ORF">g.30717</name>
</gene>
<protein>
    <recommendedName>
        <fullName evidence="2">CULT domain-containing protein</fullName>
    </recommendedName>
</protein>
<sequence>MGMISPGAVRVMRSKHRGHRSTHTTQQTSGMASEADVEEEDVSATAENVPDEILMWEKDALERLWEEIPLHGYLGELQDQVCEGPLLPNREFELPYFRCETDCLMFPGARMGFTFEARQVRIMQQALEQPPPLTGLLVVGSGSAPVQHPDPGPARQSPYGCIVCIERRREGAASGIFRALQRCMVLAKPGDYQAQPCRSVLPLPDDVCVPREVAEGLTPWHPSLFAFNRGEDLLAERALELAQRLVPRGIRGVRVGDPASYIANWLANNMPISWIDQVKMFTAQTTSERLEIAAEALGRMGAVRCARCGHRLERNVQLVELSSDGITHRFVNPHCMHIPVIFMMAERPSTGWNGPLGSGLHSWLPGYGWLTTACMGCHLMLGWVFVPMHGQYPHKIWAIMRDHVGLTSGR</sequence>
<dbReference type="EMBL" id="GDKF01001313">
    <property type="protein sequence ID" value="JAT77309.1"/>
    <property type="molecule type" value="Transcribed_RNA"/>
</dbReference>
<dbReference type="PROSITE" id="PS51788">
    <property type="entry name" value="CULT"/>
    <property type="match status" value="1"/>
</dbReference>
<feature type="compositionally biased region" description="Basic residues" evidence="1">
    <location>
        <begin position="13"/>
        <end position="22"/>
    </location>
</feature>
<dbReference type="AlphaFoldDB" id="A0A1D2ADL8"/>
<feature type="region of interest" description="Disordered" evidence="1">
    <location>
        <begin position="13"/>
        <end position="40"/>
    </location>
</feature>
<evidence type="ECO:0000259" key="2">
    <source>
        <dbReference type="PROSITE" id="PS51788"/>
    </source>
</evidence>
<proteinExistence type="predicted"/>
<feature type="domain" description="CULT" evidence="2">
    <location>
        <begin position="300"/>
        <end position="408"/>
    </location>
</feature>
<dbReference type="InterPro" id="IPR034750">
    <property type="entry name" value="CULT"/>
</dbReference>
<dbReference type="InterPro" id="IPR015947">
    <property type="entry name" value="PUA-like_sf"/>
</dbReference>
<dbReference type="SUPFAM" id="SSF88697">
    <property type="entry name" value="PUA domain-like"/>
    <property type="match status" value="1"/>
</dbReference>
<organism evidence="3">
    <name type="scientific">Auxenochlorella protothecoides</name>
    <name type="common">Green microalga</name>
    <name type="synonym">Chlorella protothecoides</name>
    <dbReference type="NCBI Taxonomy" id="3075"/>
    <lineage>
        <taxon>Eukaryota</taxon>
        <taxon>Viridiplantae</taxon>
        <taxon>Chlorophyta</taxon>
        <taxon>core chlorophytes</taxon>
        <taxon>Trebouxiophyceae</taxon>
        <taxon>Chlorellales</taxon>
        <taxon>Chlorellaceae</taxon>
        <taxon>Auxenochlorella</taxon>
    </lineage>
</organism>
<evidence type="ECO:0000256" key="1">
    <source>
        <dbReference type="SAM" id="MobiDB-lite"/>
    </source>
</evidence>
<accession>A0A1D2ADL8</accession>